<dbReference type="GO" id="GO:0090374">
    <property type="term" value="P:oligopeptide export from mitochondrion"/>
    <property type="evidence" value="ECO:0007669"/>
    <property type="project" value="TreeGrafter"/>
</dbReference>
<gene>
    <name evidence="5" type="ORF">NLJ89_g8928</name>
</gene>
<dbReference type="Gene3D" id="1.20.1560.10">
    <property type="entry name" value="ABC transporter type 1, transmembrane domain"/>
    <property type="match status" value="1"/>
</dbReference>
<dbReference type="InterPro" id="IPR039421">
    <property type="entry name" value="Type_1_exporter"/>
</dbReference>
<comment type="caution">
    <text evidence="5">The sequence shown here is derived from an EMBL/GenBank/DDBJ whole genome shotgun (WGS) entry which is preliminary data.</text>
</comment>
<dbReference type="SUPFAM" id="SSF52540">
    <property type="entry name" value="P-loop containing nucleoside triphosphate hydrolases"/>
    <property type="match status" value="1"/>
</dbReference>
<protein>
    <recommendedName>
        <fullName evidence="7">ATP-binding cassette domain-containing protein</fullName>
    </recommendedName>
</protein>
<evidence type="ECO:0000313" key="6">
    <source>
        <dbReference type="Proteomes" id="UP001148786"/>
    </source>
</evidence>
<keyword evidence="4" id="KW-0472">Membrane</keyword>
<reference evidence="5" key="1">
    <citation type="submission" date="2022-07" db="EMBL/GenBank/DDBJ databases">
        <title>Genome Sequence of Agrocybe chaxingu.</title>
        <authorList>
            <person name="Buettner E."/>
        </authorList>
    </citation>
    <scope>NUCLEOTIDE SEQUENCE</scope>
    <source>
        <strain evidence="5">MP-N11</strain>
    </source>
</reference>
<dbReference type="GO" id="GO:0005524">
    <property type="term" value="F:ATP binding"/>
    <property type="evidence" value="ECO:0007669"/>
    <property type="project" value="InterPro"/>
</dbReference>
<dbReference type="EMBL" id="JANKHO010001293">
    <property type="protein sequence ID" value="KAJ3502352.1"/>
    <property type="molecule type" value="Genomic_DNA"/>
</dbReference>
<dbReference type="OrthoDB" id="6500128at2759"/>
<organism evidence="5 6">
    <name type="scientific">Agrocybe chaxingu</name>
    <dbReference type="NCBI Taxonomy" id="84603"/>
    <lineage>
        <taxon>Eukaryota</taxon>
        <taxon>Fungi</taxon>
        <taxon>Dikarya</taxon>
        <taxon>Basidiomycota</taxon>
        <taxon>Agaricomycotina</taxon>
        <taxon>Agaricomycetes</taxon>
        <taxon>Agaricomycetidae</taxon>
        <taxon>Agaricales</taxon>
        <taxon>Agaricineae</taxon>
        <taxon>Strophariaceae</taxon>
        <taxon>Agrocybe</taxon>
    </lineage>
</organism>
<evidence type="ECO:0000256" key="2">
    <source>
        <dbReference type="ARBA" id="ARBA00022692"/>
    </source>
</evidence>
<dbReference type="InterPro" id="IPR027417">
    <property type="entry name" value="P-loop_NTPase"/>
</dbReference>
<name>A0A9W8JUA6_9AGAR</name>
<keyword evidence="6" id="KW-1185">Reference proteome</keyword>
<accession>A0A9W8JUA6</accession>
<dbReference type="InterPro" id="IPR036640">
    <property type="entry name" value="ABC1_TM_sf"/>
</dbReference>
<dbReference type="AlphaFoldDB" id="A0A9W8JUA6"/>
<evidence type="ECO:0000256" key="4">
    <source>
        <dbReference type="ARBA" id="ARBA00023136"/>
    </source>
</evidence>
<dbReference type="Proteomes" id="UP001148786">
    <property type="component" value="Unassembled WGS sequence"/>
</dbReference>
<evidence type="ECO:0000256" key="1">
    <source>
        <dbReference type="ARBA" id="ARBA00004141"/>
    </source>
</evidence>
<dbReference type="Gene3D" id="3.40.50.300">
    <property type="entry name" value="P-loop containing nucleotide triphosphate hydrolases"/>
    <property type="match status" value="1"/>
</dbReference>
<dbReference type="GO" id="GO:0015421">
    <property type="term" value="F:ABC-type oligopeptide transporter activity"/>
    <property type="evidence" value="ECO:0007669"/>
    <property type="project" value="TreeGrafter"/>
</dbReference>
<dbReference type="PANTHER" id="PTHR43394:SF1">
    <property type="entry name" value="ATP-BINDING CASSETTE SUB-FAMILY B MEMBER 10, MITOCHONDRIAL"/>
    <property type="match status" value="1"/>
</dbReference>
<evidence type="ECO:0008006" key="7">
    <source>
        <dbReference type="Google" id="ProtNLM"/>
    </source>
</evidence>
<dbReference type="PANTHER" id="PTHR43394">
    <property type="entry name" value="ATP-DEPENDENT PERMEASE MDL1, MITOCHONDRIAL"/>
    <property type="match status" value="1"/>
</dbReference>
<proteinExistence type="predicted"/>
<sequence>MPPKSTVFGSWNAANVFLSVPDVSSAFDAAQDIVALIHASREPASSKGPSEKAATIDGKLVLRNISFRHPSRREALVLDGLNVEIHQGAYVAFVGPSGSGKSTM</sequence>
<comment type="subcellular location">
    <subcellularLocation>
        <location evidence="1">Membrane</location>
        <topology evidence="1">Multi-pass membrane protein</topology>
    </subcellularLocation>
</comment>
<evidence type="ECO:0000313" key="5">
    <source>
        <dbReference type="EMBL" id="KAJ3502352.1"/>
    </source>
</evidence>
<dbReference type="GO" id="GO:0005743">
    <property type="term" value="C:mitochondrial inner membrane"/>
    <property type="evidence" value="ECO:0007669"/>
    <property type="project" value="TreeGrafter"/>
</dbReference>
<evidence type="ECO:0000256" key="3">
    <source>
        <dbReference type="ARBA" id="ARBA00022989"/>
    </source>
</evidence>
<keyword evidence="3" id="KW-1133">Transmembrane helix</keyword>
<keyword evidence="2" id="KW-0812">Transmembrane</keyword>